<gene>
    <name evidence="3" type="ORF">CH357_18260</name>
</gene>
<dbReference type="InterPro" id="IPR001387">
    <property type="entry name" value="Cro/C1-type_HTH"/>
</dbReference>
<keyword evidence="4" id="KW-1185">Reference proteome</keyword>
<dbReference type="PANTHER" id="PTHR43236:SF2">
    <property type="entry name" value="BLL0069 PROTEIN"/>
    <property type="match status" value="1"/>
</dbReference>
<comment type="similarity">
    <text evidence="1">Belongs to the short-chain fatty acyl-CoA assimilation regulator (ScfR) family.</text>
</comment>
<dbReference type="GO" id="GO:0003677">
    <property type="term" value="F:DNA binding"/>
    <property type="evidence" value="ECO:0007669"/>
    <property type="project" value="InterPro"/>
</dbReference>
<dbReference type="EMBL" id="NPDN01000012">
    <property type="protein sequence ID" value="PJZ23977.1"/>
    <property type="molecule type" value="Genomic_DNA"/>
</dbReference>
<organism evidence="3 4">
    <name type="scientific">Leptospira hartskeerlii</name>
    <dbReference type="NCBI Taxonomy" id="2023177"/>
    <lineage>
        <taxon>Bacteria</taxon>
        <taxon>Pseudomonadati</taxon>
        <taxon>Spirochaetota</taxon>
        <taxon>Spirochaetia</taxon>
        <taxon>Leptospirales</taxon>
        <taxon>Leptospiraceae</taxon>
        <taxon>Leptospira</taxon>
    </lineage>
</organism>
<dbReference type="SUPFAM" id="SSF47413">
    <property type="entry name" value="lambda repressor-like DNA-binding domains"/>
    <property type="match status" value="1"/>
</dbReference>
<dbReference type="AlphaFoldDB" id="A0A2M9X8F6"/>
<dbReference type="Proteomes" id="UP000232196">
    <property type="component" value="Unassembled WGS sequence"/>
</dbReference>
<sequence>MISVKAKINPALLTWARKESGHTVESLAIKVDTKPEKLLGWEKGDALPSMSQVRRLADCLKRPPAMFFLAAPPPSENKPKDFRKNRSDNQFLPDALFMFRWAESRRETAAELANELDVKPFSLYPSATLASNPISPIEDTIRFLDFNREFQYKNRKPEEFLKYCISLLESKDILVFQTENINLNQFRGFSIPTLPFPVIAINSDDSYHGRIFTLFHELGHILLREGGICDLEFEDKTPKNDTDKIEIWCNQFSANLLCPSEEIYSFIQENHNPKTGIQIKQIEELSKHFSVSREVIARRVFHLRLINENEYIKFRKEFQKDWIKYKNSRKEKKGGGGANTHLYTNLNRNGKKYSSIVLSAYNNNLLNPLQAGQFLNIRTQYLNSLSGIVFGS</sequence>
<dbReference type="InterPro" id="IPR052345">
    <property type="entry name" value="Rad_response_metalloprotease"/>
</dbReference>
<dbReference type="Gene3D" id="1.10.10.2910">
    <property type="match status" value="1"/>
</dbReference>
<dbReference type="PANTHER" id="PTHR43236">
    <property type="entry name" value="ANTITOXIN HIGA1"/>
    <property type="match status" value="1"/>
</dbReference>
<dbReference type="PROSITE" id="PS50943">
    <property type="entry name" value="HTH_CROC1"/>
    <property type="match status" value="1"/>
</dbReference>
<dbReference type="CDD" id="cd00093">
    <property type="entry name" value="HTH_XRE"/>
    <property type="match status" value="1"/>
</dbReference>
<dbReference type="InterPro" id="IPR010359">
    <property type="entry name" value="IrrE_HExxH"/>
</dbReference>
<evidence type="ECO:0000259" key="2">
    <source>
        <dbReference type="PROSITE" id="PS50943"/>
    </source>
</evidence>
<dbReference type="OrthoDB" id="9796786at2"/>
<evidence type="ECO:0000256" key="1">
    <source>
        <dbReference type="ARBA" id="ARBA00007227"/>
    </source>
</evidence>
<feature type="domain" description="HTH cro/C1-type" evidence="2">
    <location>
        <begin position="16"/>
        <end position="67"/>
    </location>
</feature>
<name>A0A2M9X8F6_9LEPT</name>
<dbReference type="Pfam" id="PF06114">
    <property type="entry name" value="Peptidase_M78"/>
    <property type="match status" value="1"/>
</dbReference>
<evidence type="ECO:0000313" key="3">
    <source>
        <dbReference type="EMBL" id="PJZ23977.1"/>
    </source>
</evidence>
<dbReference type="SMART" id="SM00530">
    <property type="entry name" value="HTH_XRE"/>
    <property type="match status" value="1"/>
</dbReference>
<evidence type="ECO:0000313" key="4">
    <source>
        <dbReference type="Proteomes" id="UP000232196"/>
    </source>
</evidence>
<protein>
    <recommendedName>
        <fullName evidence="2">HTH cro/C1-type domain-containing protein</fullName>
    </recommendedName>
</protein>
<dbReference type="Gene3D" id="1.10.260.40">
    <property type="entry name" value="lambda repressor-like DNA-binding domains"/>
    <property type="match status" value="1"/>
</dbReference>
<dbReference type="InterPro" id="IPR010982">
    <property type="entry name" value="Lambda_DNA-bd_dom_sf"/>
</dbReference>
<accession>A0A2M9X8F6</accession>
<comment type="caution">
    <text evidence="3">The sequence shown here is derived from an EMBL/GenBank/DDBJ whole genome shotgun (WGS) entry which is preliminary data.</text>
</comment>
<reference evidence="3 4" key="1">
    <citation type="submission" date="2017-07" db="EMBL/GenBank/DDBJ databases">
        <title>Leptospira spp. isolated from tropical soils.</title>
        <authorList>
            <person name="Thibeaux R."/>
            <person name="Iraola G."/>
            <person name="Ferres I."/>
            <person name="Bierque E."/>
            <person name="Girault D."/>
            <person name="Soupe-Gilbert M.-E."/>
            <person name="Picardeau M."/>
            <person name="Goarant C."/>
        </authorList>
    </citation>
    <scope>NUCLEOTIDE SEQUENCE [LARGE SCALE GENOMIC DNA]</scope>
    <source>
        <strain evidence="3 4">MCA1-C-A1</strain>
    </source>
</reference>
<proteinExistence type="inferred from homology"/>